<dbReference type="EMBL" id="JAWDJW010000009">
    <property type="protein sequence ID" value="KAK3082112.1"/>
    <property type="molecule type" value="Genomic_DNA"/>
</dbReference>
<evidence type="ECO:0000313" key="2">
    <source>
        <dbReference type="Proteomes" id="UP001186974"/>
    </source>
</evidence>
<dbReference type="Proteomes" id="UP001186974">
    <property type="component" value="Unassembled WGS sequence"/>
</dbReference>
<keyword evidence="2" id="KW-1185">Reference proteome</keyword>
<reference evidence="1" key="1">
    <citation type="submission" date="2024-09" db="EMBL/GenBank/DDBJ databases">
        <title>Black Yeasts Isolated from many extreme environments.</title>
        <authorList>
            <person name="Coleine C."/>
            <person name="Stajich J.E."/>
            <person name="Selbmann L."/>
        </authorList>
    </citation>
    <scope>NUCLEOTIDE SEQUENCE</scope>
    <source>
        <strain evidence="1">CCFEE 5737</strain>
    </source>
</reference>
<proteinExistence type="predicted"/>
<evidence type="ECO:0000313" key="1">
    <source>
        <dbReference type="EMBL" id="KAK3082112.1"/>
    </source>
</evidence>
<gene>
    <name evidence="1" type="ORF">LTS18_003817</name>
</gene>
<name>A0ACC3DZL3_9PEZI</name>
<organism evidence="1 2">
    <name type="scientific">Coniosporium uncinatum</name>
    <dbReference type="NCBI Taxonomy" id="93489"/>
    <lineage>
        <taxon>Eukaryota</taxon>
        <taxon>Fungi</taxon>
        <taxon>Dikarya</taxon>
        <taxon>Ascomycota</taxon>
        <taxon>Pezizomycotina</taxon>
        <taxon>Dothideomycetes</taxon>
        <taxon>Dothideomycetes incertae sedis</taxon>
        <taxon>Coniosporium</taxon>
    </lineage>
</organism>
<accession>A0ACC3DZL3</accession>
<comment type="caution">
    <text evidence="1">The sequence shown here is derived from an EMBL/GenBank/DDBJ whole genome shotgun (WGS) entry which is preliminary data.</text>
</comment>
<sequence>MATSYFSAPVANPAHFQKQLELEESIIRPHFSLFGPGPSPATSSECHICTSSYDSGLDDAEANHVRAVIKTCGHSFGSSCLGVWFESGVKSFYEDDVAVDRVFRCPMCRGDVFGEDKVAVAGMYHVLARWRSAVVKVGVEEAVRGSMEMAEGLFGESGGEEEFGLDERREDVELRIDNELESTMEDEEVSGGRRRAPIDRDWVRNMPRGVEGAFTAYLAQLRQRSPNMTHCEGGIEVDDDGRLVESESNFNQLRSIVSQIFECDPPSGFSMAEFNDAYNYIENISNAALRWILKRFAERETAQDAAEAIVGMFASSDGPGRPRRVDSPDGDAEYGNVHPNSERAVNDEPAVHDAVGADNSAMRGDEDSDDEISEQGSVDPWALDYESESEAGDVSDDEDEPYKESPSTDDHRLVVADILSNILEAIDGPHRSDPRSREGSGAEEEGSADDREGDDLSEPSSGQHASDERSSDRGEDHSCWDQEHPPAESSGQGGENGVGGSPDDDDGDDNDDEKERRDSSSEALSETPEVRHPGSERPGFCDPQGEAVDGLIKPHWLDGLIQHEDHNGYTDISDGIHKHSCRCCPGSVHLYRGQLGEPIQRFGQSWEVGFDEALTYIQEYEDHEEVRAWWTWLPNVERARLGVYTYPIRPVEATVLQADYKEACYEHDDFLPDGLPDFHSSDPVFAAKLAYRDGIEMLPSRAPNAYGGSSVHIDSELGDFAGLAISNSHQPVLAKPMLTTTNLPAPVYLPSRLSPFARNFQPATHQLSQYQHPLLLRALNGRAVREPGYRAIHQRQDLEVLETFITVVGGRRGPSNPYDALEAGEAWTEEPCGVPMYALVNAEANGIADGILDSAISAGRNLRTRRQRPLISWRAIMLP</sequence>
<protein>
    <submittedName>
        <fullName evidence="1">Uncharacterized protein</fullName>
    </submittedName>
</protein>